<dbReference type="SUPFAM" id="SSF53098">
    <property type="entry name" value="Ribonuclease H-like"/>
    <property type="match status" value="1"/>
</dbReference>
<dbReference type="PANTHER" id="PTHR42648">
    <property type="entry name" value="TRANSPOSASE, PUTATIVE-RELATED"/>
    <property type="match status" value="1"/>
</dbReference>
<evidence type="ECO:0000256" key="6">
    <source>
        <dbReference type="ARBA" id="ARBA00022908"/>
    </source>
</evidence>
<dbReference type="EMBL" id="JASBAN010000001">
    <property type="protein sequence ID" value="MDI2111838.1"/>
    <property type="molecule type" value="Genomic_DNA"/>
</dbReference>
<name>A0ABT6Q4M7_9PROT</name>
<comment type="caution">
    <text evidence="9">The sequence shown here is derived from an EMBL/GenBank/DDBJ whole genome shotgun (WGS) entry which is preliminary data.</text>
</comment>
<keyword evidence="7" id="KW-0233">DNA recombination</keyword>
<keyword evidence="3" id="KW-0255">Endonuclease</keyword>
<dbReference type="InterPro" id="IPR039537">
    <property type="entry name" value="Retrotran_Ty1/copia-like"/>
</dbReference>
<proteinExistence type="predicted"/>
<sequence>MTMHRKTKLTLYHREEIWRLYHQEKAMVTDLAKRFMVSRPTIYVVLRRARLQLFVPMSSTNERYKVIKYGIKRLAKIEKTLEDKLRRQAKKYNKSYPGEMVHVDTKRLPLLKNETKQQTREYLFVGIDDFSRELYAGIYNDKSQFSAAQFLQDDVLVQCPYMIECVYSDNGREYQGTLEHLFVKSCYTNRINQKFTKPACPQTNGKAERVIRTLMEMWHERELFVNAQDRKLKLKRFINYYNIVKPHKGIQGKTPYEVLDNYFKQNL</sequence>
<keyword evidence="5" id="KW-0460">Magnesium</keyword>
<accession>A0ABT6Q4M7</accession>
<dbReference type="InterPro" id="IPR036397">
    <property type="entry name" value="RNaseH_sf"/>
</dbReference>
<evidence type="ECO:0000256" key="5">
    <source>
        <dbReference type="ARBA" id="ARBA00022842"/>
    </source>
</evidence>
<keyword evidence="2" id="KW-0479">Metal-binding</keyword>
<reference evidence="9" key="1">
    <citation type="submission" date="2023-05" db="EMBL/GenBank/DDBJ databases">
        <title>Whole genome sequence of Commensalibacter sp.</title>
        <authorList>
            <person name="Charoenyingcharoen P."/>
            <person name="Yukphan P."/>
        </authorList>
    </citation>
    <scope>NUCLEOTIDE SEQUENCE</scope>
    <source>
        <strain evidence="9">TBRC 10068</strain>
    </source>
</reference>
<evidence type="ECO:0000259" key="8">
    <source>
        <dbReference type="PROSITE" id="PS50994"/>
    </source>
</evidence>
<dbReference type="InterPro" id="IPR012337">
    <property type="entry name" value="RNaseH-like_sf"/>
</dbReference>
<dbReference type="Gene3D" id="3.30.420.10">
    <property type="entry name" value="Ribonuclease H-like superfamily/Ribonuclease H"/>
    <property type="match status" value="1"/>
</dbReference>
<gene>
    <name evidence="9" type="ORF">QJV33_00785</name>
</gene>
<organism evidence="9 10">
    <name type="scientific">Commensalibacter nepenthis</name>
    <dbReference type="NCBI Taxonomy" id="3043872"/>
    <lineage>
        <taxon>Bacteria</taxon>
        <taxon>Pseudomonadati</taxon>
        <taxon>Pseudomonadota</taxon>
        <taxon>Alphaproteobacteria</taxon>
        <taxon>Acetobacterales</taxon>
        <taxon>Acetobacteraceae</taxon>
    </lineage>
</organism>
<dbReference type="Proteomes" id="UP001431775">
    <property type="component" value="Unassembled WGS sequence"/>
</dbReference>
<keyword evidence="10" id="KW-1185">Reference proteome</keyword>
<evidence type="ECO:0000313" key="10">
    <source>
        <dbReference type="Proteomes" id="UP001431775"/>
    </source>
</evidence>
<evidence type="ECO:0000256" key="3">
    <source>
        <dbReference type="ARBA" id="ARBA00022759"/>
    </source>
</evidence>
<dbReference type="RefSeq" id="WP_281461525.1">
    <property type="nucleotide sequence ID" value="NZ_JASBAN010000001.1"/>
</dbReference>
<dbReference type="PROSITE" id="PS50994">
    <property type="entry name" value="INTEGRASE"/>
    <property type="match status" value="1"/>
</dbReference>
<keyword evidence="1" id="KW-0540">Nuclease</keyword>
<protein>
    <submittedName>
        <fullName evidence="9">Integrase core domain-containing protein</fullName>
    </submittedName>
</protein>
<dbReference type="PANTHER" id="PTHR42648:SF11">
    <property type="entry name" value="TRANSPOSON TY4-P GAG-POL POLYPROTEIN"/>
    <property type="match status" value="1"/>
</dbReference>
<feature type="domain" description="Integrase catalytic" evidence="8">
    <location>
        <begin position="93"/>
        <end position="263"/>
    </location>
</feature>
<dbReference type="InterPro" id="IPR001584">
    <property type="entry name" value="Integrase_cat-core"/>
</dbReference>
<dbReference type="Pfam" id="PF13683">
    <property type="entry name" value="rve_3"/>
    <property type="match status" value="1"/>
</dbReference>
<evidence type="ECO:0000256" key="2">
    <source>
        <dbReference type="ARBA" id="ARBA00022723"/>
    </source>
</evidence>
<evidence type="ECO:0000256" key="1">
    <source>
        <dbReference type="ARBA" id="ARBA00022722"/>
    </source>
</evidence>
<evidence type="ECO:0000256" key="7">
    <source>
        <dbReference type="ARBA" id="ARBA00023172"/>
    </source>
</evidence>
<keyword evidence="4" id="KW-0378">Hydrolase</keyword>
<evidence type="ECO:0000256" key="4">
    <source>
        <dbReference type="ARBA" id="ARBA00022801"/>
    </source>
</evidence>
<keyword evidence="6" id="KW-0229">DNA integration</keyword>
<evidence type="ECO:0000313" key="9">
    <source>
        <dbReference type="EMBL" id="MDI2111838.1"/>
    </source>
</evidence>